<dbReference type="Proteomes" id="UP001165488">
    <property type="component" value="Unassembled WGS sequence"/>
</dbReference>
<keyword evidence="2" id="KW-1185">Reference proteome</keyword>
<protein>
    <recommendedName>
        <fullName evidence="3">BAH domain-containing protein</fullName>
    </recommendedName>
</protein>
<gene>
    <name evidence="1" type="ORF">MM236_18870</name>
</gene>
<evidence type="ECO:0000313" key="1">
    <source>
        <dbReference type="EMBL" id="MCH7400065.1"/>
    </source>
</evidence>
<evidence type="ECO:0000313" key="2">
    <source>
        <dbReference type="Proteomes" id="UP001165488"/>
    </source>
</evidence>
<proteinExistence type="predicted"/>
<organism evidence="1 2">
    <name type="scientific">Belliella calami</name>
    <dbReference type="NCBI Taxonomy" id="2923436"/>
    <lineage>
        <taxon>Bacteria</taxon>
        <taxon>Pseudomonadati</taxon>
        <taxon>Bacteroidota</taxon>
        <taxon>Cytophagia</taxon>
        <taxon>Cytophagales</taxon>
        <taxon>Cyclobacteriaceae</taxon>
        <taxon>Belliella</taxon>
    </lineage>
</organism>
<dbReference type="RefSeq" id="WP_241276558.1">
    <property type="nucleotide sequence ID" value="NZ_JAKZGS010000027.1"/>
</dbReference>
<sequence length="375" mass="43529">MENFELGDIVAFSSHPYHFENNPETIIAGESNLTPPFMVIGEILLHRKGSYDTKDGSEIFKKGSKSCKCYWYNHDTQQFEESWFLESQLKLIQKNEGINKEELLYSNVIFKTAGLEVGKKKSARSTKNGLSSSTETNINSFVAPVMQVIQIKKAEIKDPKYHEETGKSLREVDKVQLKCKWYNPKAQKYSEKFIPINLVQRVPSYKKAILEFIKDSVENKSTYLITEENKNPILFQVRSIFILNGRYHFKGYDFIKNSSYSAPIDPENLLSEVVDPVITESWPDFNKSNELIHLNDFLKTNNSNSYLQIQYESYHGEVSFRTISKWKIEDFSYPDPDDLEKSIFVSHLVAFCHLRDAGRRFRLDKVRKVNVLNIP</sequence>
<comment type="caution">
    <text evidence="1">The sequence shown here is derived from an EMBL/GenBank/DDBJ whole genome shotgun (WGS) entry which is preliminary data.</text>
</comment>
<evidence type="ECO:0008006" key="3">
    <source>
        <dbReference type="Google" id="ProtNLM"/>
    </source>
</evidence>
<reference evidence="1" key="1">
    <citation type="submission" date="2022-03" db="EMBL/GenBank/DDBJ databases">
        <title>De novo assembled genomes of Belliella spp. (Cyclobacteriaceae) strains.</title>
        <authorList>
            <person name="Szabo A."/>
            <person name="Korponai K."/>
            <person name="Felfoldi T."/>
        </authorList>
    </citation>
    <scope>NUCLEOTIDE SEQUENCE</scope>
    <source>
        <strain evidence="1">DSM 107340</strain>
    </source>
</reference>
<name>A0ABS9UUH2_9BACT</name>
<dbReference type="EMBL" id="JAKZGS010000027">
    <property type="protein sequence ID" value="MCH7400065.1"/>
    <property type="molecule type" value="Genomic_DNA"/>
</dbReference>
<accession>A0ABS9UUH2</accession>